<dbReference type="AlphaFoldDB" id="A0A4R2QWL3"/>
<feature type="domain" description="HTH lysR-type" evidence="5">
    <location>
        <begin position="2"/>
        <end position="59"/>
    </location>
</feature>
<accession>A0A4R2QWL3</accession>
<keyword evidence="3 6" id="KW-0238">DNA-binding</keyword>
<keyword evidence="4" id="KW-0804">Transcription</keyword>
<gene>
    <name evidence="6" type="ORF">EV191_10486</name>
</gene>
<evidence type="ECO:0000259" key="5">
    <source>
        <dbReference type="PROSITE" id="PS50931"/>
    </source>
</evidence>
<keyword evidence="2" id="KW-0805">Transcription regulation</keyword>
<dbReference type="OrthoDB" id="4131546at2"/>
<comment type="caution">
    <text evidence="6">The sequence shown here is derived from an EMBL/GenBank/DDBJ whole genome shotgun (WGS) entry which is preliminary data.</text>
</comment>
<dbReference type="InterPro" id="IPR005119">
    <property type="entry name" value="LysR_subst-bd"/>
</dbReference>
<dbReference type="Gene3D" id="1.10.10.10">
    <property type="entry name" value="Winged helix-like DNA-binding domain superfamily/Winged helix DNA-binding domain"/>
    <property type="match status" value="1"/>
</dbReference>
<dbReference type="PANTHER" id="PTHR30346">
    <property type="entry name" value="TRANSCRIPTIONAL DUAL REGULATOR HCAR-RELATED"/>
    <property type="match status" value="1"/>
</dbReference>
<dbReference type="InterPro" id="IPR000847">
    <property type="entry name" value="LysR_HTH_N"/>
</dbReference>
<dbReference type="Pfam" id="PF00126">
    <property type="entry name" value="HTH_1"/>
    <property type="match status" value="1"/>
</dbReference>
<name>A0A4R2QWL3_9PSEU</name>
<sequence>MIDLRRLRVLRAVAYYGTVTAAAEALHLTPSAASQQVRQLGRELGVVLLEPHGRNVRLTMAARKLLEHADAIVERWQRAEAELRTADSAEPVGELWLSGITTAVSALFVPAVVRLAKRWPGLRLRLRESEPPESFDLLFSGSVDLVVTMLVPEGPPAGDARFDQRPLLDDPYDLLTPPDHPLAGRTDLTLANLAEEDWIVSMVGTACRSEIVAMCATAGFTPTIVHEALEWAAVATMVGHGLGIALLPRLAPLPMEPAVVRTPMSIVDSPTRRLLTVTRKGSAADPAIAAVLAELTEIASERVGGRPRLVRSPDAVA</sequence>
<dbReference type="Pfam" id="PF03466">
    <property type="entry name" value="LysR_substrate"/>
    <property type="match status" value="1"/>
</dbReference>
<organism evidence="6 7">
    <name type="scientific">Tamaricihabitans halophyticus</name>
    <dbReference type="NCBI Taxonomy" id="1262583"/>
    <lineage>
        <taxon>Bacteria</taxon>
        <taxon>Bacillati</taxon>
        <taxon>Actinomycetota</taxon>
        <taxon>Actinomycetes</taxon>
        <taxon>Pseudonocardiales</taxon>
        <taxon>Pseudonocardiaceae</taxon>
        <taxon>Tamaricihabitans</taxon>
    </lineage>
</organism>
<evidence type="ECO:0000313" key="7">
    <source>
        <dbReference type="Proteomes" id="UP000294911"/>
    </source>
</evidence>
<evidence type="ECO:0000256" key="3">
    <source>
        <dbReference type="ARBA" id="ARBA00023125"/>
    </source>
</evidence>
<dbReference type="PROSITE" id="PS50931">
    <property type="entry name" value="HTH_LYSR"/>
    <property type="match status" value="1"/>
</dbReference>
<reference evidence="6 7" key="1">
    <citation type="submission" date="2019-03" db="EMBL/GenBank/DDBJ databases">
        <title>Genomic Encyclopedia of Type Strains, Phase IV (KMG-IV): sequencing the most valuable type-strain genomes for metagenomic binning, comparative biology and taxonomic classification.</title>
        <authorList>
            <person name="Goeker M."/>
        </authorList>
    </citation>
    <scope>NUCLEOTIDE SEQUENCE [LARGE SCALE GENOMIC DNA]</scope>
    <source>
        <strain evidence="6 7">DSM 45765</strain>
    </source>
</reference>
<dbReference type="GO" id="GO:0003700">
    <property type="term" value="F:DNA-binding transcription factor activity"/>
    <property type="evidence" value="ECO:0007669"/>
    <property type="project" value="InterPro"/>
</dbReference>
<dbReference type="InterPro" id="IPR036390">
    <property type="entry name" value="WH_DNA-bd_sf"/>
</dbReference>
<comment type="similarity">
    <text evidence="1">Belongs to the LysR transcriptional regulatory family.</text>
</comment>
<keyword evidence="7" id="KW-1185">Reference proteome</keyword>
<dbReference type="EMBL" id="SLXQ01000004">
    <property type="protein sequence ID" value="TCP53519.1"/>
    <property type="molecule type" value="Genomic_DNA"/>
</dbReference>
<dbReference type="PANTHER" id="PTHR30346:SF29">
    <property type="entry name" value="LYSR SUBSTRATE-BINDING"/>
    <property type="match status" value="1"/>
</dbReference>
<dbReference type="RefSeq" id="WP_132877241.1">
    <property type="nucleotide sequence ID" value="NZ_SLXQ01000004.1"/>
</dbReference>
<evidence type="ECO:0000256" key="2">
    <source>
        <dbReference type="ARBA" id="ARBA00023015"/>
    </source>
</evidence>
<dbReference type="CDD" id="cd08423">
    <property type="entry name" value="PBP2_LTTR_like_6"/>
    <property type="match status" value="1"/>
</dbReference>
<dbReference type="Proteomes" id="UP000294911">
    <property type="component" value="Unassembled WGS sequence"/>
</dbReference>
<evidence type="ECO:0000256" key="4">
    <source>
        <dbReference type="ARBA" id="ARBA00023163"/>
    </source>
</evidence>
<dbReference type="Gene3D" id="3.40.190.10">
    <property type="entry name" value="Periplasmic binding protein-like II"/>
    <property type="match status" value="2"/>
</dbReference>
<dbReference type="SUPFAM" id="SSF46785">
    <property type="entry name" value="Winged helix' DNA-binding domain"/>
    <property type="match status" value="1"/>
</dbReference>
<protein>
    <submittedName>
        <fullName evidence="6">DNA-binding transcriptional LysR family regulator</fullName>
    </submittedName>
</protein>
<dbReference type="SUPFAM" id="SSF53850">
    <property type="entry name" value="Periplasmic binding protein-like II"/>
    <property type="match status" value="1"/>
</dbReference>
<dbReference type="GO" id="GO:0003677">
    <property type="term" value="F:DNA binding"/>
    <property type="evidence" value="ECO:0007669"/>
    <property type="project" value="UniProtKB-KW"/>
</dbReference>
<proteinExistence type="inferred from homology"/>
<evidence type="ECO:0000256" key="1">
    <source>
        <dbReference type="ARBA" id="ARBA00009437"/>
    </source>
</evidence>
<dbReference type="InterPro" id="IPR036388">
    <property type="entry name" value="WH-like_DNA-bd_sf"/>
</dbReference>
<dbReference type="GO" id="GO:0032993">
    <property type="term" value="C:protein-DNA complex"/>
    <property type="evidence" value="ECO:0007669"/>
    <property type="project" value="TreeGrafter"/>
</dbReference>
<evidence type="ECO:0000313" key="6">
    <source>
        <dbReference type="EMBL" id="TCP53519.1"/>
    </source>
</evidence>